<feature type="region of interest" description="Disordered" evidence="1">
    <location>
        <begin position="92"/>
        <end position="126"/>
    </location>
</feature>
<name>A0AAN8TQC0_SOLBU</name>
<gene>
    <name evidence="2" type="ORF">RDI58_013151</name>
</gene>
<proteinExistence type="predicted"/>
<dbReference type="PANTHER" id="PTHR34222">
    <property type="entry name" value="GAG_PRE-INTEGRS DOMAIN-CONTAINING PROTEIN"/>
    <property type="match status" value="1"/>
</dbReference>
<accession>A0AAN8TQC0</accession>
<evidence type="ECO:0000256" key="1">
    <source>
        <dbReference type="SAM" id="MobiDB-lite"/>
    </source>
</evidence>
<protein>
    <submittedName>
        <fullName evidence="2">Uncharacterized protein</fullName>
    </submittedName>
</protein>
<organism evidence="2 3">
    <name type="scientific">Solanum bulbocastanum</name>
    <name type="common">Wild potato</name>
    <dbReference type="NCBI Taxonomy" id="147425"/>
    <lineage>
        <taxon>Eukaryota</taxon>
        <taxon>Viridiplantae</taxon>
        <taxon>Streptophyta</taxon>
        <taxon>Embryophyta</taxon>
        <taxon>Tracheophyta</taxon>
        <taxon>Spermatophyta</taxon>
        <taxon>Magnoliopsida</taxon>
        <taxon>eudicotyledons</taxon>
        <taxon>Gunneridae</taxon>
        <taxon>Pentapetalae</taxon>
        <taxon>asterids</taxon>
        <taxon>lamiids</taxon>
        <taxon>Solanales</taxon>
        <taxon>Solanaceae</taxon>
        <taxon>Solanoideae</taxon>
        <taxon>Solaneae</taxon>
        <taxon>Solanum</taxon>
    </lineage>
</organism>
<reference evidence="2 3" key="1">
    <citation type="submission" date="2024-02" db="EMBL/GenBank/DDBJ databases">
        <title>de novo genome assembly of Solanum bulbocastanum strain 11H21.</title>
        <authorList>
            <person name="Hosaka A.J."/>
        </authorList>
    </citation>
    <scope>NUCLEOTIDE SEQUENCE [LARGE SCALE GENOMIC DNA]</scope>
    <source>
        <tissue evidence="2">Young leaves</tissue>
    </source>
</reference>
<dbReference type="PANTHER" id="PTHR34222:SF99">
    <property type="entry name" value="PROTEIN, PUTATIVE-RELATED"/>
    <property type="match status" value="1"/>
</dbReference>
<dbReference type="Proteomes" id="UP001371456">
    <property type="component" value="Unassembled WGS sequence"/>
</dbReference>
<comment type="caution">
    <text evidence="2">The sequence shown here is derived from an EMBL/GenBank/DDBJ whole genome shotgun (WGS) entry which is preliminary data.</text>
</comment>
<dbReference type="EMBL" id="JBANQN010000005">
    <property type="protein sequence ID" value="KAK6789352.1"/>
    <property type="molecule type" value="Genomic_DNA"/>
</dbReference>
<sequence length="126" mass="14242">MKRLWKELSTLYIKTQCSCNCTCGANESVFRVENDRRLILFLICLNEVYTAARSNILMMNPLPSLAQTFSFLVQDEKQREIKPCGQLFMESSSLHASNSGKRVMESTSSNVKSSAEASISRPPRQN</sequence>
<evidence type="ECO:0000313" key="3">
    <source>
        <dbReference type="Proteomes" id="UP001371456"/>
    </source>
</evidence>
<evidence type="ECO:0000313" key="2">
    <source>
        <dbReference type="EMBL" id="KAK6789352.1"/>
    </source>
</evidence>
<dbReference type="AlphaFoldDB" id="A0AAN8TQC0"/>
<keyword evidence="3" id="KW-1185">Reference proteome</keyword>